<dbReference type="Gene3D" id="3.30.565.10">
    <property type="entry name" value="Histidine kinase-like ATPase, C-terminal domain"/>
    <property type="match status" value="1"/>
</dbReference>
<reference evidence="18" key="1">
    <citation type="submission" date="2019-10" db="EMBL/GenBank/DDBJ databases">
        <title>Description of Paenibacillus glebae sp. nov.</title>
        <authorList>
            <person name="Carlier A."/>
            <person name="Qi S."/>
        </authorList>
    </citation>
    <scope>NUCLEOTIDE SEQUENCE</scope>
    <source>
        <strain evidence="18">LMG 31456</strain>
    </source>
</reference>
<keyword evidence="12" id="KW-0902">Two-component regulatory system</keyword>
<dbReference type="Pfam" id="PF06580">
    <property type="entry name" value="His_kinase"/>
    <property type="match status" value="1"/>
</dbReference>
<name>A0A972JZW5_9BACL</name>
<evidence type="ECO:0000256" key="14">
    <source>
        <dbReference type="SAM" id="Coils"/>
    </source>
</evidence>
<evidence type="ECO:0000256" key="5">
    <source>
        <dbReference type="ARBA" id="ARBA00022553"/>
    </source>
</evidence>
<dbReference type="EC" id="2.7.13.3" evidence="3"/>
<keyword evidence="5" id="KW-0597">Phosphoprotein</keyword>
<evidence type="ECO:0000256" key="1">
    <source>
        <dbReference type="ARBA" id="ARBA00000085"/>
    </source>
</evidence>
<dbReference type="GO" id="GO:0000155">
    <property type="term" value="F:phosphorelay sensor kinase activity"/>
    <property type="evidence" value="ECO:0007669"/>
    <property type="project" value="InterPro"/>
</dbReference>
<evidence type="ECO:0000256" key="4">
    <source>
        <dbReference type="ARBA" id="ARBA00022475"/>
    </source>
</evidence>
<evidence type="ECO:0000256" key="10">
    <source>
        <dbReference type="ARBA" id="ARBA00022840"/>
    </source>
</evidence>
<evidence type="ECO:0000256" key="13">
    <source>
        <dbReference type="ARBA" id="ARBA00023136"/>
    </source>
</evidence>
<evidence type="ECO:0000256" key="7">
    <source>
        <dbReference type="ARBA" id="ARBA00022692"/>
    </source>
</evidence>
<evidence type="ECO:0000259" key="16">
    <source>
        <dbReference type="PROSITE" id="PS50109"/>
    </source>
</evidence>
<evidence type="ECO:0000313" key="19">
    <source>
        <dbReference type="Proteomes" id="UP000641588"/>
    </source>
</evidence>
<dbReference type="InterPro" id="IPR003594">
    <property type="entry name" value="HATPase_dom"/>
</dbReference>
<evidence type="ECO:0000256" key="2">
    <source>
        <dbReference type="ARBA" id="ARBA00004651"/>
    </source>
</evidence>
<evidence type="ECO:0000256" key="6">
    <source>
        <dbReference type="ARBA" id="ARBA00022679"/>
    </source>
</evidence>
<feature type="transmembrane region" description="Helical" evidence="15">
    <location>
        <begin position="288"/>
        <end position="315"/>
    </location>
</feature>
<keyword evidence="6" id="KW-0808">Transferase</keyword>
<keyword evidence="10" id="KW-0067">ATP-binding</keyword>
<feature type="domain" description="HAMP" evidence="17">
    <location>
        <begin position="313"/>
        <end position="365"/>
    </location>
</feature>
<dbReference type="PROSITE" id="PS50885">
    <property type="entry name" value="HAMP"/>
    <property type="match status" value="1"/>
</dbReference>
<dbReference type="InterPro" id="IPR033479">
    <property type="entry name" value="dCache_1"/>
</dbReference>
<dbReference type="Gene3D" id="3.30.450.20">
    <property type="entry name" value="PAS domain"/>
    <property type="match status" value="2"/>
</dbReference>
<keyword evidence="14" id="KW-0175">Coiled coil</keyword>
<dbReference type="GO" id="GO:0005524">
    <property type="term" value="F:ATP binding"/>
    <property type="evidence" value="ECO:0007669"/>
    <property type="project" value="UniProtKB-KW"/>
</dbReference>
<evidence type="ECO:0000256" key="15">
    <source>
        <dbReference type="SAM" id="Phobius"/>
    </source>
</evidence>
<keyword evidence="7 15" id="KW-0812">Transmembrane</keyword>
<dbReference type="Gene3D" id="6.10.340.10">
    <property type="match status" value="1"/>
</dbReference>
<protein>
    <recommendedName>
        <fullName evidence="3">histidine kinase</fullName>
        <ecNumber evidence="3">2.7.13.3</ecNumber>
    </recommendedName>
</protein>
<organism evidence="18 19">
    <name type="scientific">Paenibacillus foliorum</name>
    <dbReference type="NCBI Taxonomy" id="2654974"/>
    <lineage>
        <taxon>Bacteria</taxon>
        <taxon>Bacillati</taxon>
        <taxon>Bacillota</taxon>
        <taxon>Bacilli</taxon>
        <taxon>Bacillales</taxon>
        <taxon>Paenibacillaceae</taxon>
        <taxon>Paenibacillus</taxon>
    </lineage>
</organism>
<keyword evidence="11 15" id="KW-1133">Transmembrane helix</keyword>
<dbReference type="InterPro" id="IPR050640">
    <property type="entry name" value="Bact_2-comp_sensor_kinase"/>
</dbReference>
<evidence type="ECO:0000259" key="17">
    <source>
        <dbReference type="PROSITE" id="PS50885"/>
    </source>
</evidence>
<proteinExistence type="predicted"/>
<accession>A0A972JZW5</accession>
<feature type="domain" description="Histidine kinase" evidence="16">
    <location>
        <begin position="472"/>
        <end position="588"/>
    </location>
</feature>
<evidence type="ECO:0000256" key="11">
    <source>
        <dbReference type="ARBA" id="ARBA00022989"/>
    </source>
</evidence>
<dbReference type="SMART" id="SM00387">
    <property type="entry name" value="HATPase_c"/>
    <property type="match status" value="1"/>
</dbReference>
<dbReference type="EMBL" id="WHOD01000013">
    <property type="protein sequence ID" value="NOU92273.1"/>
    <property type="molecule type" value="Genomic_DNA"/>
</dbReference>
<evidence type="ECO:0000256" key="3">
    <source>
        <dbReference type="ARBA" id="ARBA00012438"/>
    </source>
</evidence>
<evidence type="ECO:0000256" key="9">
    <source>
        <dbReference type="ARBA" id="ARBA00022777"/>
    </source>
</evidence>
<keyword evidence="4" id="KW-1003">Cell membrane</keyword>
<dbReference type="Pfam" id="PF02743">
    <property type="entry name" value="dCache_1"/>
    <property type="match status" value="1"/>
</dbReference>
<comment type="subcellular location">
    <subcellularLocation>
        <location evidence="2">Cell membrane</location>
        <topology evidence="2">Multi-pass membrane protein</topology>
    </subcellularLocation>
</comment>
<keyword evidence="19" id="KW-1185">Reference proteome</keyword>
<dbReference type="SUPFAM" id="SSF55874">
    <property type="entry name" value="ATPase domain of HSP90 chaperone/DNA topoisomerase II/histidine kinase"/>
    <property type="match status" value="1"/>
</dbReference>
<comment type="catalytic activity">
    <reaction evidence="1">
        <text>ATP + protein L-histidine = ADP + protein N-phospho-L-histidine.</text>
        <dbReference type="EC" id="2.7.13.3"/>
    </reaction>
</comment>
<keyword evidence="13 15" id="KW-0472">Membrane</keyword>
<sequence length="591" mass="67057">MSLWFTKSLKSKLSLLLLVAVIFPLLTTGVISYRIASNLTEEKEKLSGMNTLKQISDKLDFIVRDVENMSVFIIGQKDIQSYLDNERVDISLYSQNVAFLMNLASSKKYISNITITSDSGYPALSNTTVLKSGLPELLKSNTKAYESNSKWWTSLYENQTTDDGLRRVVSLVRPIRNMNYFQRTGNLSISIDEAEVRRILRDAGWEEKGSIWLVDQDNRILSSQTSEGLGLQLSEMLPNLSELEGTGGAMNYATERESNTVLYHTLPSLNWTLIGVIPTKVYTAQNKYVLALTAYAIGIAALLAMALVLYFITWVTRPLTEMARKLKDINPDEPIPTMEVKSKDEVGLLLHSYNMLSNRIQRLKVQLQQNEAMKKEVDIQALQAQINPHFLYNTLSSIHWMALMNKDKQIAEMVGALSDFLRFSLNNGEEFCSVQQEVAHAQNYIRIMSKRFQDKFDSEFYIDSDLQGRMMLKLLLQPLIENSIMHGLQKKNGKGFVYVHGERYSDSMTFIVEDTGIGIEREKLLNIRHQLSGISEMEGNNPQKMKSGYGLRNVHRRLLLHYGSENGLHIESESGGGTRISFTIPILEETP</sequence>
<dbReference type="Pfam" id="PF02518">
    <property type="entry name" value="HATPase_c"/>
    <property type="match status" value="1"/>
</dbReference>
<dbReference type="InterPro" id="IPR005467">
    <property type="entry name" value="His_kinase_dom"/>
</dbReference>
<dbReference type="PANTHER" id="PTHR34220">
    <property type="entry name" value="SENSOR HISTIDINE KINASE YPDA"/>
    <property type="match status" value="1"/>
</dbReference>
<dbReference type="InterPro" id="IPR003660">
    <property type="entry name" value="HAMP_dom"/>
</dbReference>
<dbReference type="GO" id="GO:0005886">
    <property type="term" value="C:plasma membrane"/>
    <property type="evidence" value="ECO:0007669"/>
    <property type="project" value="UniProtKB-SubCell"/>
</dbReference>
<dbReference type="PROSITE" id="PS50109">
    <property type="entry name" value="HIS_KIN"/>
    <property type="match status" value="1"/>
</dbReference>
<gene>
    <name evidence="18" type="ORF">GC093_03345</name>
</gene>
<feature type="coiled-coil region" evidence="14">
    <location>
        <begin position="353"/>
        <end position="385"/>
    </location>
</feature>
<dbReference type="Proteomes" id="UP000641588">
    <property type="component" value="Unassembled WGS sequence"/>
</dbReference>
<keyword evidence="9" id="KW-0418">Kinase</keyword>
<dbReference type="InterPro" id="IPR036890">
    <property type="entry name" value="HATPase_C_sf"/>
</dbReference>
<dbReference type="AlphaFoldDB" id="A0A972JZW5"/>
<comment type="caution">
    <text evidence="18">The sequence shown here is derived from an EMBL/GenBank/DDBJ whole genome shotgun (WGS) entry which is preliminary data.</text>
</comment>
<evidence type="ECO:0000256" key="12">
    <source>
        <dbReference type="ARBA" id="ARBA00023012"/>
    </source>
</evidence>
<dbReference type="InterPro" id="IPR010559">
    <property type="entry name" value="Sig_transdc_His_kin_internal"/>
</dbReference>
<evidence type="ECO:0000313" key="18">
    <source>
        <dbReference type="EMBL" id="NOU92273.1"/>
    </source>
</evidence>
<dbReference type="CDD" id="cd06225">
    <property type="entry name" value="HAMP"/>
    <property type="match status" value="1"/>
</dbReference>
<dbReference type="PANTHER" id="PTHR34220:SF7">
    <property type="entry name" value="SENSOR HISTIDINE KINASE YPDA"/>
    <property type="match status" value="1"/>
</dbReference>
<keyword evidence="8" id="KW-0547">Nucleotide-binding</keyword>
<evidence type="ECO:0000256" key="8">
    <source>
        <dbReference type="ARBA" id="ARBA00022741"/>
    </source>
</evidence>